<evidence type="ECO:0000313" key="1">
    <source>
        <dbReference type="EMBL" id="KTQ99570.1"/>
    </source>
</evidence>
<dbReference type="EMBL" id="LDQC01000204">
    <property type="protein sequence ID" value="KTQ99570.1"/>
    <property type="molecule type" value="Genomic_DNA"/>
</dbReference>
<evidence type="ECO:0000313" key="2">
    <source>
        <dbReference type="Proteomes" id="UP000078252"/>
    </source>
</evidence>
<feature type="non-terminal residue" evidence="1">
    <location>
        <position position="1"/>
    </location>
</feature>
<organism evidence="1 2">
    <name type="scientific">Curtobacterium luteum</name>
    <dbReference type="NCBI Taxonomy" id="33881"/>
    <lineage>
        <taxon>Bacteria</taxon>
        <taxon>Bacillati</taxon>
        <taxon>Actinomycetota</taxon>
        <taxon>Actinomycetes</taxon>
        <taxon>Micrococcales</taxon>
        <taxon>Microbacteriaceae</taxon>
        <taxon>Curtobacterium</taxon>
    </lineage>
</organism>
<reference evidence="1 2" key="1">
    <citation type="journal article" date="2016" name="Front. Microbiol.">
        <title>Genomic Resource of Rice Seed Associated Bacteria.</title>
        <authorList>
            <person name="Midha S."/>
            <person name="Bansal K."/>
            <person name="Sharma S."/>
            <person name="Kumar N."/>
            <person name="Patil P.P."/>
            <person name="Chaudhry V."/>
            <person name="Patil P.B."/>
        </authorList>
    </citation>
    <scope>NUCLEOTIDE SEQUENCE [LARGE SCALE GENOMIC DNA]</scope>
    <source>
        <strain evidence="1 2">NS184</strain>
    </source>
</reference>
<dbReference type="PATRIC" id="fig|33881.3.peg.905"/>
<protein>
    <submittedName>
        <fullName evidence="1">Uncharacterized protein</fullName>
    </submittedName>
</protein>
<gene>
    <name evidence="1" type="ORF">NS184_17260</name>
</gene>
<proteinExistence type="predicted"/>
<dbReference type="AlphaFoldDB" id="A0A175REX3"/>
<name>A0A175REX3_9MICO</name>
<dbReference type="Proteomes" id="UP000078252">
    <property type="component" value="Unassembled WGS sequence"/>
</dbReference>
<sequence length="81" mass="8654">QDPSFVDLMQRAGIDYYIDFRGADRPEVDYSDIGTTSAVVVAPIVCADVAGGQPSPCRVTVVELDQSVVEPGQGVVRPDQD</sequence>
<accession>A0A175REX3</accession>
<dbReference type="RefSeq" id="WP_193750584.1">
    <property type="nucleotide sequence ID" value="NZ_LDQC01000204.1"/>
</dbReference>
<comment type="caution">
    <text evidence="1">The sequence shown here is derived from an EMBL/GenBank/DDBJ whole genome shotgun (WGS) entry which is preliminary data.</text>
</comment>